<dbReference type="AlphaFoldDB" id="A0A069QHH3"/>
<protein>
    <submittedName>
        <fullName evidence="1">Uncharacterized protein</fullName>
    </submittedName>
</protein>
<dbReference type="Proteomes" id="UP000027442">
    <property type="component" value="Unassembled WGS sequence"/>
</dbReference>
<reference evidence="1 2" key="1">
    <citation type="submission" date="2013-08" db="EMBL/GenBank/DDBJ databases">
        <authorList>
            <person name="Weinstock G."/>
            <person name="Sodergren E."/>
            <person name="Wylie T."/>
            <person name="Fulton L."/>
            <person name="Fulton R."/>
            <person name="Fronick C."/>
            <person name="O'Laughlin M."/>
            <person name="Godfrey J."/>
            <person name="Miner T."/>
            <person name="Herter B."/>
            <person name="Appelbaum E."/>
            <person name="Cordes M."/>
            <person name="Lek S."/>
            <person name="Wollam A."/>
            <person name="Pepin K.H."/>
            <person name="Palsikar V.B."/>
            <person name="Mitreva M."/>
            <person name="Wilson R.K."/>
        </authorList>
    </citation>
    <scope>NUCLEOTIDE SEQUENCE [LARGE SCALE GENOMIC DNA]</scope>
    <source>
        <strain evidence="1 2">ATCC 15930</strain>
    </source>
</reference>
<evidence type="ECO:0000313" key="2">
    <source>
        <dbReference type="Proteomes" id="UP000027442"/>
    </source>
</evidence>
<dbReference type="EMBL" id="JNGW01000073">
    <property type="protein sequence ID" value="KDR52210.1"/>
    <property type="molecule type" value="Genomic_DNA"/>
</dbReference>
<keyword evidence="2" id="KW-1185">Reference proteome</keyword>
<proteinExistence type="predicted"/>
<dbReference type="HOGENOM" id="CLU_3274520_0_0_10"/>
<name>A0A069QHH3_HOYLO</name>
<dbReference type="PATRIC" id="fig|1122985.7.peg.1814"/>
<accession>A0A069QHH3</accession>
<organism evidence="1 2">
    <name type="scientific">Hoylesella loescheii DSM 19665 = JCM 12249 = ATCC 15930</name>
    <dbReference type="NCBI Taxonomy" id="1122985"/>
    <lineage>
        <taxon>Bacteria</taxon>
        <taxon>Pseudomonadati</taxon>
        <taxon>Bacteroidota</taxon>
        <taxon>Bacteroidia</taxon>
        <taxon>Bacteroidales</taxon>
        <taxon>Prevotellaceae</taxon>
        <taxon>Hoylesella</taxon>
    </lineage>
</organism>
<evidence type="ECO:0000313" key="1">
    <source>
        <dbReference type="EMBL" id="KDR52210.1"/>
    </source>
</evidence>
<comment type="caution">
    <text evidence="1">The sequence shown here is derived from an EMBL/GenBank/DDBJ whole genome shotgun (WGS) entry which is preliminary data.</text>
</comment>
<sequence length="41" mass="4770">MLLRENNSNYTLYIARVRARVEDKVISINETDEVDKADLSD</sequence>
<gene>
    <name evidence="1" type="ORF">HMPREF1991_01744</name>
</gene>